<evidence type="ECO:0000313" key="3">
    <source>
        <dbReference type="EMBL" id="MFB9886884.1"/>
    </source>
</evidence>
<dbReference type="RefSeq" id="WP_051527533.1">
    <property type="nucleotide sequence ID" value="NZ_JBHLZN010000003.1"/>
</dbReference>
<dbReference type="SUPFAM" id="SSF53850">
    <property type="entry name" value="Periplasmic binding protein-like II"/>
    <property type="match status" value="1"/>
</dbReference>
<dbReference type="Proteomes" id="UP001589628">
    <property type="component" value="Unassembled WGS sequence"/>
</dbReference>
<proteinExistence type="predicted"/>
<evidence type="ECO:0000256" key="2">
    <source>
        <dbReference type="SAM" id="SignalP"/>
    </source>
</evidence>
<keyword evidence="1 2" id="KW-0732">Signal</keyword>
<comment type="caution">
    <text evidence="3">The sequence shown here is derived from an EMBL/GenBank/DDBJ whole genome shotgun (WGS) entry which is preliminary data.</text>
</comment>
<feature type="signal peptide" evidence="2">
    <location>
        <begin position="1"/>
        <end position="22"/>
    </location>
</feature>
<sequence length="436" mass="48304">MPALLLLLMLVASLLSPGRVLAQECQLTLLTSYPESFYAPLVARFRTSQPSAPLICVLNKNSLALITHVQEQRRPYADLVWASSPVPFELLDQQGLLARLTKRVRSASQFQGIAVDAPNGSRFGFALSQIGIMWHPDSPLPPPNQLAELTLPLYRSQLGMTSAARSGTTHLFVEMLLQHHGWQQGWQLLSQLGGNLATVTARSFGVRDGILHRRFQMGIGIDFLAKNADQSSASLAFQALPPAWVLPASIAVTHRAADNPLALAFIDFLRAPDTQAYLLNPSISRIPIEPSLWPQAGFQPPATPQHFDLALAARRMQVVTALFDQLISYRHQELAQLWGAIQQLQQQPVIQQSDSMRPLLVSAQRLLSEVPVAEFMADMQLQPDPTLTGSSEAPVQGRMRIQDSWARDFSERFARARELIARMQAFSQLNPPQVKP</sequence>
<keyword evidence="4" id="KW-1185">Reference proteome</keyword>
<organism evidence="3 4">
    <name type="scientific">Balneatrix alpica</name>
    <dbReference type="NCBI Taxonomy" id="75684"/>
    <lineage>
        <taxon>Bacteria</taxon>
        <taxon>Pseudomonadati</taxon>
        <taxon>Pseudomonadota</taxon>
        <taxon>Gammaproteobacteria</taxon>
        <taxon>Oceanospirillales</taxon>
        <taxon>Balneatrichaceae</taxon>
        <taxon>Balneatrix</taxon>
    </lineage>
</organism>
<accession>A0ABV5ZC75</accession>
<dbReference type="Gene3D" id="3.40.190.10">
    <property type="entry name" value="Periplasmic binding protein-like II"/>
    <property type="match status" value="2"/>
</dbReference>
<dbReference type="PANTHER" id="PTHR30006:SF25">
    <property type="entry name" value="PHOSPHOGLYCERATE TRANSPORT REGULATORY PROTEIN PGTC"/>
    <property type="match status" value="1"/>
</dbReference>
<feature type="chain" id="PRO_5046909152" evidence="2">
    <location>
        <begin position="23"/>
        <end position="436"/>
    </location>
</feature>
<reference evidence="3 4" key="1">
    <citation type="submission" date="2024-09" db="EMBL/GenBank/DDBJ databases">
        <authorList>
            <person name="Sun Q."/>
            <person name="Mori K."/>
        </authorList>
    </citation>
    <scope>NUCLEOTIDE SEQUENCE [LARGE SCALE GENOMIC DNA]</scope>
    <source>
        <strain evidence="3 4">ATCC 51285</strain>
    </source>
</reference>
<dbReference type="EMBL" id="JBHLZN010000003">
    <property type="protein sequence ID" value="MFB9886884.1"/>
    <property type="molecule type" value="Genomic_DNA"/>
</dbReference>
<dbReference type="PANTHER" id="PTHR30006">
    <property type="entry name" value="THIAMINE-BINDING PERIPLASMIC PROTEIN-RELATED"/>
    <property type="match status" value="1"/>
</dbReference>
<evidence type="ECO:0000256" key="1">
    <source>
        <dbReference type="ARBA" id="ARBA00022729"/>
    </source>
</evidence>
<evidence type="ECO:0000313" key="4">
    <source>
        <dbReference type="Proteomes" id="UP001589628"/>
    </source>
</evidence>
<dbReference type="Pfam" id="PF13531">
    <property type="entry name" value="SBP_bac_11"/>
    <property type="match status" value="1"/>
</dbReference>
<name>A0ABV5ZC75_9GAMM</name>
<gene>
    <name evidence="3" type="ORF">ACFFLH_10700</name>
</gene>
<protein>
    <submittedName>
        <fullName evidence="3">ABC transporter substrate-binding protein</fullName>
    </submittedName>
</protein>